<feature type="region of interest" description="Disordered" evidence="1">
    <location>
        <begin position="138"/>
        <end position="175"/>
    </location>
</feature>
<name>A0A1W0E314_9MICR</name>
<dbReference type="EMBL" id="MNPJ01000027">
    <property type="protein sequence ID" value="OQS53623.1"/>
    <property type="molecule type" value="Genomic_DNA"/>
</dbReference>
<sequence>MLTLFVNYILAIVYTYNDTDNVLNITSHDEDSLTVIIDGKKEEHDQLYQLNASIKKGSLITVEIYENKNHKNSDIFTIQNTGLFSQTENMNHDYFDGIKNFCLINNYSLECIKSNNVQEEETICDLYNLEQQRQRLRKLKDSNSSEEDQFHDLSDDDEKTRTSRNDVYMEGYEKGKEDAQKVKKHELKLHVLEESFMFFINKETDINALQDYQNFLDHLHRRTGRRIKDLLEQGN</sequence>
<dbReference type="VEuPathDB" id="MicrosporidiaDB:EHP00_1674"/>
<comment type="caution">
    <text evidence="2">The sequence shown here is derived from an EMBL/GenBank/DDBJ whole genome shotgun (WGS) entry which is preliminary data.</text>
</comment>
<organism evidence="2 3">
    <name type="scientific">Ecytonucleospora hepatopenaei</name>
    <dbReference type="NCBI Taxonomy" id="646526"/>
    <lineage>
        <taxon>Eukaryota</taxon>
        <taxon>Fungi</taxon>
        <taxon>Fungi incertae sedis</taxon>
        <taxon>Microsporidia</taxon>
        <taxon>Enterocytozoonidae</taxon>
        <taxon>Ecytonucleospora</taxon>
    </lineage>
</organism>
<dbReference type="AlphaFoldDB" id="A0A1W0E314"/>
<proteinExistence type="predicted"/>
<evidence type="ECO:0000256" key="1">
    <source>
        <dbReference type="SAM" id="MobiDB-lite"/>
    </source>
</evidence>
<protein>
    <submittedName>
        <fullName evidence="2">Uncharacterized protein</fullName>
    </submittedName>
</protein>
<feature type="compositionally biased region" description="Basic and acidic residues" evidence="1">
    <location>
        <begin position="139"/>
        <end position="164"/>
    </location>
</feature>
<evidence type="ECO:0000313" key="3">
    <source>
        <dbReference type="Proteomes" id="UP000192758"/>
    </source>
</evidence>
<dbReference type="Proteomes" id="UP000192758">
    <property type="component" value="Unassembled WGS sequence"/>
</dbReference>
<accession>A0A1W0E314</accession>
<evidence type="ECO:0000313" key="2">
    <source>
        <dbReference type="EMBL" id="OQS53623.1"/>
    </source>
</evidence>
<reference evidence="2 3" key="1">
    <citation type="journal article" date="2017" name="Environ. Microbiol.">
        <title>Decay of the glycolytic pathway and adaptation to intranuclear parasitism within Enterocytozoonidae microsporidia.</title>
        <authorList>
            <person name="Wiredu Boakye D."/>
            <person name="Jaroenlak P."/>
            <person name="Prachumwat A."/>
            <person name="Williams T.A."/>
            <person name="Bateman K.S."/>
            <person name="Itsathitphaisarn O."/>
            <person name="Sritunyalucksana K."/>
            <person name="Paszkiewicz K.H."/>
            <person name="Moore K.A."/>
            <person name="Stentiford G.D."/>
            <person name="Williams B.A."/>
        </authorList>
    </citation>
    <scope>NUCLEOTIDE SEQUENCE [LARGE SCALE GENOMIC DNA]</scope>
    <source>
        <strain evidence="2 3">TH1</strain>
    </source>
</reference>
<keyword evidence="3" id="KW-1185">Reference proteome</keyword>
<gene>
    <name evidence="2" type="ORF">EHP00_1674</name>
</gene>